<sequence>MQPLRASIRNHRNLALALFLLAFLIRAMIPAGFMLSSSSGDTSLTVTICSDPANGLQRIQMAIPAKEPTGKHTDGMKKVEHCAFSGLAKIADSGADAFLLVLAFVFIVLIGLAPVRRERLTHFSHLRPPLRGPPLST</sequence>
<proteinExistence type="predicted"/>
<evidence type="ECO:0000313" key="2">
    <source>
        <dbReference type="EMBL" id="MXO66726.1"/>
    </source>
</evidence>
<keyword evidence="1" id="KW-1133">Transmembrane helix</keyword>
<keyword evidence="3" id="KW-1185">Reference proteome</keyword>
<dbReference type="Proteomes" id="UP000438476">
    <property type="component" value="Unassembled WGS sequence"/>
</dbReference>
<accession>A0A6I4T703</accession>
<name>A0A6I4T703_9SPHN</name>
<dbReference type="AlphaFoldDB" id="A0A6I4T703"/>
<gene>
    <name evidence="2" type="ORF">GRI91_13250</name>
</gene>
<protein>
    <recommendedName>
        <fullName evidence="4">DUF2946 domain-containing protein</fullName>
    </recommendedName>
</protein>
<evidence type="ECO:0008006" key="4">
    <source>
        <dbReference type="Google" id="ProtNLM"/>
    </source>
</evidence>
<keyword evidence="1" id="KW-0472">Membrane</keyword>
<evidence type="ECO:0000313" key="3">
    <source>
        <dbReference type="Proteomes" id="UP000438476"/>
    </source>
</evidence>
<dbReference type="RefSeq" id="WP_160737181.1">
    <property type="nucleotide sequence ID" value="NZ_WTYT01000006.1"/>
</dbReference>
<feature type="transmembrane region" description="Helical" evidence="1">
    <location>
        <begin position="97"/>
        <end position="115"/>
    </location>
</feature>
<keyword evidence="1" id="KW-0812">Transmembrane</keyword>
<dbReference type="EMBL" id="WTYT01000006">
    <property type="protein sequence ID" value="MXO66726.1"/>
    <property type="molecule type" value="Genomic_DNA"/>
</dbReference>
<dbReference type="InterPro" id="IPR021333">
    <property type="entry name" value="DUF2946"/>
</dbReference>
<dbReference type="OrthoDB" id="7428717at2"/>
<evidence type="ECO:0000256" key="1">
    <source>
        <dbReference type="SAM" id="Phobius"/>
    </source>
</evidence>
<reference evidence="2 3" key="1">
    <citation type="submission" date="2019-12" db="EMBL/GenBank/DDBJ databases">
        <title>Genomic-based taxomic classification of the family Erythrobacteraceae.</title>
        <authorList>
            <person name="Xu L."/>
        </authorList>
    </citation>
    <scope>NUCLEOTIDE SEQUENCE [LARGE SCALE GENOMIC DNA]</scope>
    <source>
        <strain evidence="2 3">LMG 29518</strain>
    </source>
</reference>
<organism evidence="2 3">
    <name type="scientific">Altericroceibacterium endophyticum</name>
    <dbReference type="NCBI Taxonomy" id="1808508"/>
    <lineage>
        <taxon>Bacteria</taxon>
        <taxon>Pseudomonadati</taxon>
        <taxon>Pseudomonadota</taxon>
        <taxon>Alphaproteobacteria</taxon>
        <taxon>Sphingomonadales</taxon>
        <taxon>Erythrobacteraceae</taxon>
        <taxon>Altericroceibacterium</taxon>
    </lineage>
</organism>
<comment type="caution">
    <text evidence="2">The sequence shown here is derived from an EMBL/GenBank/DDBJ whole genome shotgun (WGS) entry which is preliminary data.</text>
</comment>
<dbReference type="Pfam" id="PF11162">
    <property type="entry name" value="DUF2946"/>
    <property type="match status" value="1"/>
</dbReference>